<comment type="caution">
    <text evidence="1">The sequence shown here is derived from an EMBL/GenBank/DDBJ whole genome shotgun (WGS) entry which is preliminary data.</text>
</comment>
<accession>A0A7J7LG96</accession>
<protein>
    <submittedName>
        <fullName evidence="1">Uncharacterized protein</fullName>
    </submittedName>
</protein>
<dbReference type="Proteomes" id="UP000541444">
    <property type="component" value="Unassembled WGS sequence"/>
</dbReference>
<organism evidence="1 2">
    <name type="scientific">Kingdonia uniflora</name>
    <dbReference type="NCBI Taxonomy" id="39325"/>
    <lineage>
        <taxon>Eukaryota</taxon>
        <taxon>Viridiplantae</taxon>
        <taxon>Streptophyta</taxon>
        <taxon>Embryophyta</taxon>
        <taxon>Tracheophyta</taxon>
        <taxon>Spermatophyta</taxon>
        <taxon>Magnoliopsida</taxon>
        <taxon>Ranunculales</taxon>
        <taxon>Circaeasteraceae</taxon>
        <taxon>Kingdonia</taxon>
    </lineage>
</organism>
<sequence>MFNDLQEHIRTGFKTIAKEAFVSKPVHDNDSHDSNNGADGDSLDAAYNFLELGDDDRRTSIDVGIYDHGEDRGISIDVSICCMYA</sequence>
<keyword evidence="2" id="KW-1185">Reference proteome</keyword>
<evidence type="ECO:0000313" key="2">
    <source>
        <dbReference type="Proteomes" id="UP000541444"/>
    </source>
</evidence>
<evidence type="ECO:0000313" key="1">
    <source>
        <dbReference type="EMBL" id="KAF6141560.1"/>
    </source>
</evidence>
<dbReference type="AlphaFoldDB" id="A0A7J7LG96"/>
<proteinExistence type="predicted"/>
<gene>
    <name evidence="1" type="ORF">GIB67_041037</name>
</gene>
<name>A0A7J7LG96_9MAGN</name>
<reference evidence="1 2" key="1">
    <citation type="journal article" date="2020" name="IScience">
        <title>Genome Sequencing of the Endangered Kingdonia uniflora (Circaeasteraceae, Ranunculales) Reveals Potential Mechanisms of Evolutionary Specialization.</title>
        <authorList>
            <person name="Sun Y."/>
            <person name="Deng T."/>
            <person name="Zhang A."/>
            <person name="Moore M.J."/>
            <person name="Landis J.B."/>
            <person name="Lin N."/>
            <person name="Zhang H."/>
            <person name="Zhang X."/>
            <person name="Huang J."/>
            <person name="Zhang X."/>
            <person name="Sun H."/>
            <person name="Wang H."/>
        </authorList>
    </citation>
    <scope>NUCLEOTIDE SEQUENCE [LARGE SCALE GENOMIC DNA]</scope>
    <source>
        <strain evidence="1">TB1705</strain>
        <tissue evidence="1">Leaf</tissue>
    </source>
</reference>
<dbReference type="EMBL" id="JACGCM010002307">
    <property type="protein sequence ID" value="KAF6141560.1"/>
    <property type="molecule type" value="Genomic_DNA"/>
</dbReference>